<evidence type="ECO:0000313" key="5">
    <source>
        <dbReference type="EMBL" id="TDN43813.1"/>
    </source>
</evidence>
<dbReference type="GO" id="GO:0003677">
    <property type="term" value="F:DNA binding"/>
    <property type="evidence" value="ECO:0007669"/>
    <property type="project" value="UniProtKB-KW"/>
</dbReference>
<evidence type="ECO:0000313" key="6">
    <source>
        <dbReference type="Proteomes" id="UP000295129"/>
    </source>
</evidence>
<feature type="domain" description="HTH marR-type" evidence="4">
    <location>
        <begin position="28"/>
        <end position="157"/>
    </location>
</feature>
<name>A0A4R6DGX3_9RHOO</name>
<dbReference type="InterPro" id="IPR000835">
    <property type="entry name" value="HTH_MarR-typ"/>
</dbReference>
<accession>A0A4R6DGX3</accession>
<dbReference type="Gene3D" id="1.10.10.10">
    <property type="entry name" value="Winged helix-like DNA-binding domain superfamily/Winged helix DNA-binding domain"/>
    <property type="match status" value="1"/>
</dbReference>
<dbReference type="PRINTS" id="PR00598">
    <property type="entry name" value="HTHMARR"/>
</dbReference>
<dbReference type="PROSITE" id="PS50995">
    <property type="entry name" value="HTH_MARR_2"/>
    <property type="match status" value="1"/>
</dbReference>
<dbReference type="PANTHER" id="PTHR42756:SF1">
    <property type="entry name" value="TRANSCRIPTIONAL REPRESSOR OF EMRAB OPERON"/>
    <property type="match status" value="1"/>
</dbReference>
<dbReference type="RefSeq" id="WP_133595138.1">
    <property type="nucleotide sequence ID" value="NZ_SNVV01000037.1"/>
</dbReference>
<dbReference type="AlphaFoldDB" id="A0A4R6DGX3"/>
<evidence type="ECO:0000256" key="2">
    <source>
        <dbReference type="ARBA" id="ARBA00023125"/>
    </source>
</evidence>
<dbReference type="InterPro" id="IPR036390">
    <property type="entry name" value="WH_DNA-bd_sf"/>
</dbReference>
<evidence type="ECO:0000256" key="1">
    <source>
        <dbReference type="ARBA" id="ARBA00023015"/>
    </source>
</evidence>
<dbReference type="OrthoDB" id="4549026at2"/>
<keyword evidence="6" id="KW-1185">Reference proteome</keyword>
<dbReference type="GO" id="GO:0003700">
    <property type="term" value="F:DNA-binding transcription factor activity"/>
    <property type="evidence" value="ECO:0007669"/>
    <property type="project" value="InterPro"/>
</dbReference>
<dbReference type="PANTHER" id="PTHR42756">
    <property type="entry name" value="TRANSCRIPTIONAL REGULATOR, MARR"/>
    <property type="match status" value="1"/>
</dbReference>
<gene>
    <name evidence="5" type="ORF">C7389_13715</name>
</gene>
<keyword evidence="3" id="KW-0804">Transcription</keyword>
<dbReference type="Proteomes" id="UP000295129">
    <property type="component" value="Unassembled WGS sequence"/>
</dbReference>
<reference evidence="5 6" key="1">
    <citation type="submission" date="2019-03" db="EMBL/GenBank/DDBJ databases">
        <title>Genomic Encyclopedia of Type Strains, Phase IV (KMG-IV): sequencing the most valuable type-strain genomes for metagenomic binning, comparative biology and taxonomic classification.</title>
        <authorList>
            <person name="Goeker M."/>
        </authorList>
    </citation>
    <scope>NUCLEOTIDE SEQUENCE [LARGE SCALE GENOMIC DNA]</scope>
    <source>
        <strain evidence="5 6">DSM 12121</strain>
    </source>
</reference>
<dbReference type="InterPro" id="IPR036388">
    <property type="entry name" value="WH-like_DNA-bd_sf"/>
</dbReference>
<evidence type="ECO:0000259" key="4">
    <source>
        <dbReference type="PROSITE" id="PS50995"/>
    </source>
</evidence>
<proteinExistence type="predicted"/>
<organism evidence="5 6">
    <name type="scientific">Azoarcus indigens</name>
    <dbReference type="NCBI Taxonomy" id="29545"/>
    <lineage>
        <taxon>Bacteria</taxon>
        <taxon>Pseudomonadati</taxon>
        <taxon>Pseudomonadota</taxon>
        <taxon>Betaproteobacteria</taxon>
        <taxon>Rhodocyclales</taxon>
        <taxon>Zoogloeaceae</taxon>
        <taxon>Azoarcus</taxon>
    </lineage>
</organism>
<keyword evidence="1" id="KW-0805">Transcription regulation</keyword>
<comment type="caution">
    <text evidence="5">The sequence shown here is derived from an EMBL/GenBank/DDBJ whole genome shotgun (WGS) entry which is preliminary data.</text>
</comment>
<keyword evidence="2" id="KW-0238">DNA-binding</keyword>
<protein>
    <submittedName>
        <fullName evidence="5">MarR family transcriptional regulator</fullName>
    </submittedName>
</protein>
<dbReference type="EMBL" id="SNVV01000037">
    <property type="protein sequence ID" value="TDN43813.1"/>
    <property type="molecule type" value="Genomic_DNA"/>
</dbReference>
<dbReference type="SUPFAM" id="SSF46785">
    <property type="entry name" value="Winged helix' DNA-binding domain"/>
    <property type="match status" value="1"/>
</dbReference>
<dbReference type="Pfam" id="PF01047">
    <property type="entry name" value="MarR"/>
    <property type="match status" value="1"/>
</dbReference>
<evidence type="ECO:0000256" key="3">
    <source>
        <dbReference type="ARBA" id="ARBA00023163"/>
    </source>
</evidence>
<sequence>MENNNDPVSLARATLATAQHKSLLFTRPGFLIRRLHQIHSALFLEETREFGVTPVQYSLLTALSQHGEMEQGTLALEIGLERTSVAEVIPRLQERGLIERRQAPQDKRVKRVRLTRKGRNLVNKMAPAVQRAHDRSLDPLPPEERDLFMLKLIQLVEASHAPSAVPLRLRARKGGEEK</sequence>
<dbReference type="SMART" id="SM00347">
    <property type="entry name" value="HTH_MARR"/>
    <property type="match status" value="1"/>
</dbReference>